<dbReference type="Gene3D" id="2.180.10.10">
    <property type="entry name" value="RHS repeat-associated core"/>
    <property type="match status" value="1"/>
</dbReference>
<sequence length="122" mass="14104">MLSQLLMEVDEEGNPRAYYVYGLGLIGREDASGRYVHYHYDRRGSTVRLTDEAGNVTDRYRYGAYGELLEHEGSTEQPFRYNGRDGVMTDPNGLYYMRARYYNPEIKRFVNRDIVAGNLAEG</sequence>
<comment type="caution">
    <text evidence="1">The sequence shown here is derived from an EMBL/GenBank/DDBJ whole genome shotgun (WGS) entry which is preliminary data.</text>
</comment>
<name>M9M5T6_PAEPP</name>
<reference evidence="1 2" key="1">
    <citation type="submission" date="2012-10" db="EMBL/GenBank/DDBJ databases">
        <title>Draft Genome Sequence of Paenibacillus popilliae ATCC 14706T.</title>
        <authorList>
            <person name="Iiyama K."/>
            <person name="Mori K."/>
            <person name="Mon H."/>
            <person name="Chieda Y."/>
            <person name="Lee J.M."/>
            <person name="Kusakabe T."/>
            <person name="Tashiro K."/>
            <person name="Asano S."/>
            <person name="Yasunaga-Aoki C."/>
            <person name="Shimizu S."/>
        </authorList>
    </citation>
    <scope>NUCLEOTIDE SEQUENCE [LARGE SCALE GENOMIC DNA]</scope>
    <source>
        <strain evidence="1 2">ATCC 14706</strain>
    </source>
</reference>
<evidence type="ECO:0000313" key="1">
    <source>
        <dbReference type="EMBL" id="GAC44514.1"/>
    </source>
</evidence>
<protein>
    <submittedName>
        <fullName evidence="1">Rhs family protein</fullName>
    </submittedName>
</protein>
<dbReference type="InterPro" id="IPR022385">
    <property type="entry name" value="Rhs_assc_core"/>
</dbReference>
<dbReference type="NCBIfam" id="TIGR03696">
    <property type="entry name" value="Rhs_assc_core"/>
    <property type="match status" value="1"/>
</dbReference>
<dbReference type="AlphaFoldDB" id="M9M5T6"/>
<evidence type="ECO:0000313" key="2">
    <source>
        <dbReference type="Proteomes" id="UP000029453"/>
    </source>
</evidence>
<proteinExistence type="predicted"/>
<accession>M9M5T6</accession>
<keyword evidence="2" id="KW-1185">Reference proteome</keyword>
<dbReference type="Proteomes" id="UP000029453">
    <property type="component" value="Unassembled WGS sequence"/>
</dbReference>
<feature type="non-terminal residue" evidence="1">
    <location>
        <position position="122"/>
    </location>
</feature>
<organism evidence="1 2">
    <name type="scientific">Paenibacillus popilliae ATCC 14706</name>
    <dbReference type="NCBI Taxonomy" id="1212764"/>
    <lineage>
        <taxon>Bacteria</taxon>
        <taxon>Bacillati</taxon>
        <taxon>Bacillota</taxon>
        <taxon>Bacilli</taxon>
        <taxon>Bacillales</taxon>
        <taxon>Paenibacillaceae</taxon>
        <taxon>Paenibacillus</taxon>
    </lineage>
</organism>
<dbReference type="EMBL" id="BALG01000543">
    <property type="protein sequence ID" value="GAC44514.1"/>
    <property type="molecule type" value="Genomic_DNA"/>
</dbReference>
<gene>
    <name evidence="1" type="ORF">PPOP_3920</name>
</gene>